<dbReference type="Pfam" id="PF16093">
    <property type="entry name" value="PAC4"/>
    <property type="match status" value="1"/>
</dbReference>
<name>A0A9N9WAV1_9NEOP</name>
<protein>
    <submittedName>
        <fullName evidence="1">Uncharacterized protein</fullName>
    </submittedName>
</protein>
<dbReference type="InterPro" id="IPR032157">
    <property type="entry name" value="PAC4"/>
</dbReference>
<dbReference type="EMBL" id="OU893344">
    <property type="protein sequence ID" value="CAG9784779.1"/>
    <property type="molecule type" value="Genomic_DNA"/>
</dbReference>
<dbReference type="Proteomes" id="UP001153714">
    <property type="component" value="Chromosome 13"/>
</dbReference>
<reference evidence="1" key="1">
    <citation type="submission" date="2021-12" db="EMBL/GenBank/DDBJ databases">
        <authorList>
            <person name="King R."/>
        </authorList>
    </citation>
    <scope>NUCLEOTIDE SEQUENCE</scope>
</reference>
<sequence length="141" mass="15712">MNLERTPRVVTSRCKIVYKTPNWNVHQFKIISGEVLCTVAVLKMIDSLLIWVGNLGNSQCELNEIALGMSTNVSNGSSSRTAIATTLLGTEDIGTAMARRLSSFLKRPVYVCSGNRFDRFTTPLVEHGIMSEIKTRPEFFL</sequence>
<evidence type="ECO:0000313" key="1">
    <source>
        <dbReference type="EMBL" id="CAG9784779.1"/>
    </source>
</evidence>
<proteinExistence type="predicted"/>
<accession>A0A9N9WAV1</accession>
<reference evidence="1" key="2">
    <citation type="submission" date="2022-10" db="EMBL/GenBank/DDBJ databases">
        <authorList>
            <consortium name="ENA_rothamsted_submissions"/>
            <consortium name="culmorum"/>
            <person name="King R."/>
        </authorList>
    </citation>
    <scope>NUCLEOTIDE SEQUENCE</scope>
</reference>
<gene>
    <name evidence="1" type="ORF">DIATSA_LOCUS2852</name>
</gene>
<dbReference type="AlphaFoldDB" id="A0A9N9WAV1"/>
<evidence type="ECO:0000313" key="2">
    <source>
        <dbReference type="Proteomes" id="UP001153714"/>
    </source>
</evidence>
<dbReference type="OrthoDB" id="368507at2759"/>
<keyword evidence="2" id="KW-1185">Reference proteome</keyword>
<dbReference type="GO" id="GO:0043248">
    <property type="term" value="P:proteasome assembly"/>
    <property type="evidence" value="ECO:0007669"/>
    <property type="project" value="InterPro"/>
</dbReference>
<organism evidence="1 2">
    <name type="scientific">Diatraea saccharalis</name>
    <name type="common">sugarcane borer</name>
    <dbReference type="NCBI Taxonomy" id="40085"/>
    <lineage>
        <taxon>Eukaryota</taxon>
        <taxon>Metazoa</taxon>
        <taxon>Ecdysozoa</taxon>
        <taxon>Arthropoda</taxon>
        <taxon>Hexapoda</taxon>
        <taxon>Insecta</taxon>
        <taxon>Pterygota</taxon>
        <taxon>Neoptera</taxon>
        <taxon>Endopterygota</taxon>
        <taxon>Lepidoptera</taxon>
        <taxon>Glossata</taxon>
        <taxon>Ditrysia</taxon>
        <taxon>Pyraloidea</taxon>
        <taxon>Crambidae</taxon>
        <taxon>Crambinae</taxon>
        <taxon>Diatraea</taxon>
    </lineage>
</organism>